<reference evidence="10 11" key="1">
    <citation type="submission" date="2020-11" db="EMBL/GenBank/DDBJ databases">
        <title>Kefir isolates.</title>
        <authorList>
            <person name="Marcisauskas S."/>
            <person name="Kim Y."/>
            <person name="Blasche S."/>
        </authorList>
    </citation>
    <scope>NUCLEOTIDE SEQUENCE [LARGE SCALE GENOMIC DNA]</scope>
    <source>
        <strain evidence="10 11">OG2</strain>
    </source>
</reference>
<evidence type="ECO:0000256" key="3">
    <source>
        <dbReference type="ARBA" id="ARBA00022723"/>
    </source>
</evidence>
<evidence type="ECO:0000313" key="11">
    <source>
        <dbReference type="Proteomes" id="UP000750334"/>
    </source>
</evidence>
<sequence>MSKTQSTIGTVVNCGVQFLTPLSCSDRSHKLCILPNGILALLISDPEDKMTSCSISVACGSHSDIKGQPGVAHLFEHMLLAGGSRDYPRPGYYVDTIAKYNGFQNAFTTGEQTTFYFEVPFLSTGGTVVFENVMDILSSYFREPMFNPLIMNKEVYAINNEHESNMSSLSKILYHATRLLANPDHPFSQFSTGNIKSLGNMSEHHSQNLRSMLTDYYKRCVSPDKMTICLRGPQSLNMLTKIACSKIGTNWTRRKSIRRSLSSIRVNPHIRSKIGTENKKKSTNIENFSILQKEWLPKYGSISCFLPCSNENHNSIFISSDKTSTVRFIFPINLNGKSFYQNDVRLYSRIWCDLLGDESPTSCCELFKEKEWIVECFAYVSEFTIQDIGLVLEFELTNEGWKNLDNLSQILFSIVIPNLTKGNLYDLATYMKDVNSIDIVSFINKNKEDSPMEETSELSGLLLENLKDLNVCNIFKGNASLSEDSSNDNSEILGDNSQEMQNWWLACAIKFQAFLAEFMTQSNVRMIILGTNPHKCGLIKGFRKSKFKVDQYFEFKYFTEFIDFTNFKISSKLEDCKISYPVKNIFILPEYHNLTVLRQILLESSLRSRYATLTPLNKQTLNKQPRLASFNSRYEIWVLEDKKMRDPIAKKTILTFELVSTVIEPSPYNTIYLEILGQLLFKLVSPQLYSAIKCGYGYTIAASDRGDVTLKFTMFGFTRGIISILKCIVEGTNKILRMDYDNKYEKEYFRKARILTRNKYMNASRENCIKSCSIGLLILLERHMWTLEDRTNALEDIDMKQFLNFCKTFLGNDDNFSTIYIQGDLSEADNINNFLNDHLTRHFSTKANFPGSPHRQLNKPQKTVILKPGTNYYLEQDGSADDPNNGISFFIQFGLRKDFKVVTLTYFTAYLLSLTLVTELRNKKQVGYVVMGGVRELTDSIGIHITVMSSNSPQSLEDNIEEYLEYFENEILGTINDYFFLKEYINKYINIISLKCDSFDTNFTQNESISGPINLMNEIIPNVKEGNNEIFNSGEMKQHQYFMNKIIENGEFNYDSQKLLMKRKQILEKITLTEYQTFVHEKISAFSSKRSKISIRIKSVMSEEEIHEQQLLLQISAFLRMKGLLIDNKELKQIVIDAKGNPLALAKNLLYAFRNKGEGWRLCSAIMKEIYGAIETASYQRLIKTPLNTIHHAVVINSRQIKMKHEDYHCHPLIAPHDIARRIKIPLKEVPGPNAFRN</sequence>
<dbReference type="GO" id="GO:0046872">
    <property type="term" value="F:metal ion binding"/>
    <property type="evidence" value="ECO:0007669"/>
    <property type="project" value="UniProtKB-KW"/>
</dbReference>
<dbReference type="OrthoDB" id="952271at2759"/>
<feature type="domain" description="Coenzyme PQQ synthesis protein F-like C-terminal lobe" evidence="9">
    <location>
        <begin position="911"/>
        <end position="971"/>
    </location>
</feature>
<dbReference type="Pfam" id="PF16187">
    <property type="entry name" value="Peptidase_M16_M"/>
    <property type="match status" value="1"/>
</dbReference>
<dbReference type="EMBL" id="PUHR01000100">
    <property type="protein sequence ID" value="KAG0666987.1"/>
    <property type="molecule type" value="Genomic_DNA"/>
</dbReference>
<dbReference type="InterPro" id="IPR032632">
    <property type="entry name" value="Peptidase_M16_M"/>
</dbReference>
<evidence type="ECO:0008006" key="12">
    <source>
        <dbReference type="Google" id="ProtNLM"/>
    </source>
</evidence>
<organism evidence="10 11">
    <name type="scientific">Maudiozyma exigua</name>
    <name type="common">Yeast</name>
    <name type="synonym">Kazachstania exigua</name>
    <dbReference type="NCBI Taxonomy" id="34358"/>
    <lineage>
        <taxon>Eukaryota</taxon>
        <taxon>Fungi</taxon>
        <taxon>Dikarya</taxon>
        <taxon>Ascomycota</taxon>
        <taxon>Saccharomycotina</taxon>
        <taxon>Saccharomycetes</taxon>
        <taxon>Saccharomycetales</taxon>
        <taxon>Saccharomycetaceae</taxon>
        <taxon>Maudiozyma</taxon>
    </lineage>
</organism>
<proteinExistence type="inferred from homology"/>
<keyword evidence="5" id="KW-0862">Zinc</keyword>
<evidence type="ECO:0000259" key="7">
    <source>
        <dbReference type="Pfam" id="PF00675"/>
    </source>
</evidence>
<dbReference type="PANTHER" id="PTHR43690">
    <property type="entry name" value="NARDILYSIN"/>
    <property type="match status" value="1"/>
</dbReference>
<dbReference type="Proteomes" id="UP000750334">
    <property type="component" value="Unassembled WGS sequence"/>
</dbReference>
<dbReference type="SUPFAM" id="SSF63411">
    <property type="entry name" value="LuxS/MPP-like metallohydrolase"/>
    <property type="match status" value="4"/>
</dbReference>
<dbReference type="InterPro" id="IPR050626">
    <property type="entry name" value="Peptidase_M16"/>
</dbReference>
<dbReference type="GO" id="GO:0004222">
    <property type="term" value="F:metalloendopeptidase activity"/>
    <property type="evidence" value="ECO:0007669"/>
    <property type="project" value="TreeGrafter"/>
</dbReference>
<dbReference type="InterPro" id="IPR054734">
    <property type="entry name" value="PqqF-like_C_4"/>
</dbReference>
<keyword evidence="4" id="KW-0378">Hydrolase</keyword>
<dbReference type="InterPro" id="IPR011765">
    <property type="entry name" value="Pept_M16_N"/>
</dbReference>
<gene>
    <name evidence="10" type="ORF">C6P45_000159</name>
</gene>
<dbReference type="InterPro" id="IPR011249">
    <property type="entry name" value="Metalloenz_LuxS/M16"/>
</dbReference>
<evidence type="ECO:0000256" key="2">
    <source>
        <dbReference type="ARBA" id="ARBA00022670"/>
    </source>
</evidence>
<dbReference type="Pfam" id="PF22456">
    <property type="entry name" value="PqqF-like_C_4"/>
    <property type="match status" value="1"/>
</dbReference>
<dbReference type="Pfam" id="PF00675">
    <property type="entry name" value="Peptidase_M16"/>
    <property type="match status" value="1"/>
</dbReference>
<evidence type="ECO:0000256" key="5">
    <source>
        <dbReference type="ARBA" id="ARBA00022833"/>
    </source>
</evidence>
<evidence type="ECO:0000259" key="8">
    <source>
        <dbReference type="Pfam" id="PF16187"/>
    </source>
</evidence>
<feature type="domain" description="Peptidase M16 N-terminal" evidence="7">
    <location>
        <begin position="41"/>
        <end position="171"/>
    </location>
</feature>
<evidence type="ECO:0000256" key="6">
    <source>
        <dbReference type="ARBA" id="ARBA00023049"/>
    </source>
</evidence>
<evidence type="ECO:0000313" key="10">
    <source>
        <dbReference type="EMBL" id="KAG0666987.1"/>
    </source>
</evidence>
<keyword evidence="6" id="KW-0482">Metalloprotease</keyword>
<feature type="domain" description="Peptidase M16 middle/third" evidence="8">
    <location>
        <begin position="517"/>
        <end position="792"/>
    </location>
</feature>
<name>A0A9P7BAD4_MAUEX</name>
<keyword evidence="3" id="KW-0479">Metal-binding</keyword>
<dbReference type="Gene3D" id="3.30.830.10">
    <property type="entry name" value="Metalloenzyme, LuxS/M16 peptidase-like"/>
    <property type="match status" value="4"/>
</dbReference>
<comment type="similarity">
    <text evidence="1">Belongs to the peptidase M16 family.</text>
</comment>
<keyword evidence="2" id="KW-0645">Protease</keyword>
<dbReference type="GO" id="GO:0005739">
    <property type="term" value="C:mitochondrion"/>
    <property type="evidence" value="ECO:0007669"/>
    <property type="project" value="TreeGrafter"/>
</dbReference>
<dbReference type="GO" id="GO:0005829">
    <property type="term" value="C:cytosol"/>
    <property type="evidence" value="ECO:0007669"/>
    <property type="project" value="TreeGrafter"/>
</dbReference>
<evidence type="ECO:0000256" key="4">
    <source>
        <dbReference type="ARBA" id="ARBA00022801"/>
    </source>
</evidence>
<dbReference type="AlphaFoldDB" id="A0A9P7BAD4"/>
<dbReference type="GO" id="GO:0043171">
    <property type="term" value="P:peptide catabolic process"/>
    <property type="evidence" value="ECO:0007669"/>
    <property type="project" value="TreeGrafter"/>
</dbReference>
<accession>A0A9P7BAD4</accession>
<comment type="caution">
    <text evidence="10">The sequence shown here is derived from an EMBL/GenBank/DDBJ whole genome shotgun (WGS) entry which is preliminary data.</text>
</comment>
<protein>
    <recommendedName>
        <fullName evidence="12">Peptidase M16 N-terminal domain-containing protein</fullName>
    </recommendedName>
</protein>
<evidence type="ECO:0000256" key="1">
    <source>
        <dbReference type="ARBA" id="ARBA00007261"/>
    </source>
</evidence>
<dbReference type="PANTHER" id="PTHR43690:SF18">
    <property type="entry name" value="INSULIN-DEGRADING ENZYME-RELATED"/>
    <property type="match status" value="1"/>
</dbReference>
<keyword evidence="11" id="KW-1185">Reference proteome</keyword>
<evidence type="ECO:0000259" key="9">
    <source>
        <dbReference type="Pfam" id="PF22456"/>
    </source>
</evidence>
<dbReference type="GO" id="GO:0051603">
    <property type="term" value="P:proteolysis involved in protein catabolic process"/>
    <property type="evidence" value="ECO:0007669"/>
    <property type="project" value="TreeGrafter"/>
</dbReference>